<dbReference type="Proteomes" id="UP000036513">
    <property type="component" value="Unassembled WGS sequence"/>
</dbReference>
<feature type="chain" id="PRO_5039023027" description="Alanine and proline rich membrane protein" evidence="1">
    <location>
        <begin position="21"/>
        <end position="149"/>
    </location>
</feature>
<comment type="caution">
    <text evidence="2">The sequence shown here is derived from an EMBL/GenBank/DDBJ whole genome shotgun (WGS) entry which is preliminary data.</text>
</comment>
<keyword evidence="3" id="KW-1185">Reference proteome</keyword>
<dbReference type="EMBL" id="JYNL01000020">
    <property type="protein sequence ID" value="KMO77954.1"/>
    <property type="molecule type" value="Genomic_DNA"/>
</dbReference>
<evidence type="ECO:0008006" key="4">
    <source>
        <dbReference type="Google" id="ProtNLM"/>
    </source>
</evidence>
<dbReference type="PATRIC" id="fig|37916.4.peg.1784"/>
<name>A0A0J6W638_9MYCO</name>
<dbReference type="AlphaFoldDB" id="A0A0J6W638"/>
<reference evidence="2 3" key="1">
    <citation type="journal article" date="2015" name="Genome Biol. Evol.">
        <title>Characterization of Three Mycobacterium spp. with Potential Use in Bioremediation by Genome Sequencing and Comparative Genomics.</title>
        <authorList>
            <person name="Das S."/>
            <person name="Pettersson B.M."/>
            <person name="Behra P.R."/>
            <person name="Ramesh M."/>
            <person name="Dasgupta S."/>
            <person name="Bhattacharya A."/>
            <person name="Kirsebom L.A."/>
        </authorList>
    </citation>
    <scope>NUCLEOTIDE SEQUENCE [LARGE SCALE GENOMIC DNA]</scope>
    <source>
        <strain evidence="2 3">DSM 43826</strain>
    </source>
</reference>
<protein>
    <recommendedName>
        <fullName evidence="4">Alanine and proline rich membrane protein</fullName>
    </recommendedName>
</protein>
<organism evidence="2 3">
    <name type="scientific">Mycolicibacterium chlorophenolicum</name>
    <dbReference type="NCBI Taxonomy" id="37916"/>
    <lineage>
        <taxon>Bacteria</taxon>
        <taxon>Bacillati</taxon>
        <taxon>Actinomycetota</taxon>
        <taxon>Actinomycetes</taxon>
        <taxon>Mycobacteriales</taxon>
        <taxon>Mycobacteriaceae</taxon>
        <taxon>Mycolicibacterium</taxon>
    </lineage>
</organism>
<dbReference type="STRING" id="37916.MCHLDSM_01865"/>
<dbReference type="RefSeq" id="WP_048469633.1">
    <property type="nucleotide sequence ID" value="NZ_JYNL01000020.1"/>
</dbReference>
<keyword evidence="1" id="KW-0732">Signal</keyword>
<evidence type="ECO:0000313" key="3">
    <source>
        <dbReference type="Proteomes" id="UP000036513"/>
    </source>
</evidence>
<evidence type="ECO:0000313" key="2">
    <source>
        <dbReference type="EMBL" id="KMO77954.1"/>
    </source>
</evidence>
<accession>A0A0J6W638</accession>
<sequence length="149" mass="14777" precursor="true">MRVPPSAALAVALLSLGVSAAALVRSFDHGADYTDAQRAEATATICTAFATVRTGVATNTNVTPPGDVGGALAAAANARLALSDGGQYLLARLDPATPGDLAAEVTRFADALMDIGAAATAGVPNTDPAQAKRLEAAEAASAAVSNRCR</sequence>
<feature type="signal peptide" evidence="1">
    <location>
        <begin position="1"/>
        <end position="20"/>
    </location>
</feature>
<proteinExistence type="predicted"/>
<gene>
    <name evidence="2" type="ORF">MCHLDSM_01865</name>
</gene>
<evidence type="ECO:0000256" key="1">
    <source>
        <dbReference type="SAM" id="SignalP"/>
    </source>
</evidence>